<dbReference type="PANTHER" id="PTHR42957">
    <property type="entry name" value="HELICASE MJ1565-RELATED"/>
    <property type="match status" value="1"/>
</dbReference>
<dbReference type="KEGG" id="span:AWL63_23395"/>
<dbReference type="InterPro" id="IPR002789">
    <property type="entry name" value="HerA_central"/>
</dbReference>
<dbReference type="SMART" id="SM00382">
    <property type="entry name" value="AAA"/>
    <property type="match status" value="1"/>
</dbReference>
<protein>
    <submittedName>
        <fullName evidence="2">AAA family ATPase</fullName>
    </submittedName>
</protein>
<dbReference type="Gene3D" id="3.40.50.300">
    <property type="entry name" value="P-loop containing nucleotide triphosphate hydrolases"/>
    <property type="match status" value="1"/>
</dbReference>
<dbReference type="RefSeq" id="WP_069207693.1">
    <property type="nucleotide sequence ID" value="NZ_CP014169.1"/>
</dbReference>
<proteinExistence type="predicted"/>
<dbReference type="OrthoDB" id="9768060at2"/>
<evidence type="ECO:0000313" key="3">
    <source>
        <dbReference type="Proteomes" id="UP000094256"/>
    </source>
</evidence>
<dbReference type="InterPro" id="IPR008571">
    <property type="entry name" value="HerA-like"/>
</dbReference>
<dbReference type="SUPFAM" id="SSF52540">
    <property type="entry name" value="P-loop containing nucleoside triphosphate hydrolases"/>
    <property type="match status" value="1"/>
</dbReference>
<accession>A0A1B3ZI89</accession>
<dbReference type="Pfam" id="PF01935">
    <property type="entry name" value="DUF87"/>
    <property type="match status" value="1"/>
</dbReference>
<name>A0A1B3ZI89_9SPHN</name>
<geneLocation type="plasmid" evidence="3"/>
<reference evidence="2 3" key="1">
    <citation type="submission" date="2016-01" db="EMBL/GenBank/DDBJ databases">
        <title>Complete genome and mega plasmid sequence of Sphingomonas panacis DCY99 elicits systemic resistance in rice to Xanthomonas oryzae.</title>
        <authorList>
            <person name="Kim Y.J."/>
            <person name="Yang D.C."/>
            <person name="Sing P."/>
        </authorList>
    </citation>
    <scope>NUCLEOTIDE SEQUENCE [LARGE SCALE GENOMIC DNA]</scope>
    <source>
        <strain evidence="2 3">DCY99</strain>
        <plasmid evidence="3">Plasmid</plasmid>
    </source>
</reference>
<feature type="domain" description="AAA+ ATPase" evidence="1">
    <location>
        <begin position="33"/>
        <end position="214"/>
    </location>
</feature>
<dbReference type="AlphaFoldDB" id="A0A1B3ZI89"/>
<sequence length="401" mass="42783">MASVSPIRPADGTLVTLGRHSGGALTLHLERLLAGRLLIQGSSGAGKSRTLRRIVEEVFDYTTVILVDPEGEFGNLADHIGATTLVGAELTADGLTAAAKRAREHRLSLHLDLTDLDPEQRILKAAAFFTGLIAVGREIWENTTLVCIDEAHLLAPYHAGTAHDAETRRIGVSTLTDLCARGRKRGIAPIIATQRLAKLSASVTSELQNFLIGLNVQDRDVARAASLLGFSSKQAERLRMIEPGEFFAMGPALSRSALLAKIDDTITDHIGATPELKAASEIHGEAAERLLDLATLREVPQRSRDAIAIRGTRALDGFLLEPIAPTAAAVVAALRNISPNATTASDLAGHLGQEREAVDQALDVLAALSVVDTMPREEGRIARLHARLRAKITDMPVVALS</sequence>
<organism evidence="2 3">
    <name type="scientific">Sphingomonas panacis</name>
    <dbReference type="NCBI Taxonomy" id="1560345"/>
    <lineage>
        <taxon>Bacteria</taxon>
        <taxon>Pseudomonadati</taxon>
        <taxon>Pseudomonadota</taxon>
        <taxon>Alphaproteobacteria</taxon>
        <taxon>Sphingomonadales</taxon>
        <taxon>Sphingomonadaceae</taxon>
        <taxon>Sphingomonas</taxon>
    </lineage>
</organism>
<dbReference type="PANTHER" id="PTHR42957:SF1">
    <property type="entry name" value="HELICASE MJ1565-RELATED"/>
    <property type="match status" value="1"/>
</dbReference>
<dbReference type="InterPro" id="IPR003593">
    <property type="entry name" value="AAA+_ATPase"/>
</dbReference>
<gene>
    <name evidence="2" type="ORF">AWL63_23395</name>
</gene>
<evidence type="ECO:0000313" key="2">
    <source>
        <dbReference type="EMBL" id="AOH87123.1"/>
    </source>
</evidence>
<keyword evidence="2" id="KW-0614">Plasmid</keyword>
<dbReference type="EMBL" id="CP014169">
    <property type="protein sequence ID" value="AOH87123.1"/>
    <property type="molecule type" value="Genomic_DNA"/>
</dbReference>
<evidence type="ECO:0000259" key="1">
    <source>
        <dbReference type="SMART" id="SM00382"/>
    </source>
</evidence>
<keyword evidence="3" id="KW-1185">Reference proteome</keyword>
<dbReference type="Proteomes" id="UP000094256">
    <property type="component" value="Plasmid unnamed"/>
</dbReference>
<dbReference type="CDD" id="cd01127">
    <property type="entry name" value="TrwB_TraG_TraD_VirD4"/>
    <property type="match status" value="1"/>
</dbReference>
<dbReference type="InterPro" id="IPR027417">
    <property type="entry name" value="P-loop_NTPase"/>
</dbReference>